<dbReference type="Gene3D" id="6.10.250.690">
    <property type="match status" value="1"/>
</dbReference>
<evidence type="ECO:0000256" key="4">
    <source>
        <dbReference type="ARBA" id="ARBA00023015"/>
    </source>
</evidence>
<dbReference type="Proteomes" id="UP000318102">
    <property type="component" value="Unassembled WGS sequence"/>
</dbReference>
<dbReference type="GO" id="GO:0032993">
    <property type="term" value="C:protein-DNA complex"/>
    <property type="evidence" value="ECO:0007669"/>
    <property type="project" value="TreeGrafter"/>
</dbReference>
<comment type="caution">
    <text evidence="11">The sequence shown here is derived from an EMBL/GenBank/DDBJ whole genome shotgun (WGS) entry which is preliminary data.</text>
</comment>
<dbReference type="GO" id="GO:0005829">
    <property type="term" value="C:cytosol"/>
    <property type="evidence" value="ECO:0007669"/>
    <property type="project" value="TreeGrafter"/>
</dbReference>
<organism evidence="11 12">
    <name type="scientific">Paenibacillus agilis</name>
    <dbReference type="NCBI Taxonomy" id="3020863"/>
    <lineage>
        <taxon>Bacteria</taxon>
        <taxon>Bacillati</taxon>
        <taxon>Bacillota</taxon>
        <taxon>Bacilli</taxon>
        <taxon>Bacillales</taxon>
        <taxon>Paenibacillaceae</taxon>
        <taxon>Paenibacillus</taxon>
    </lineage>
</organism>
<evidence type="ECO:0000256" key="6">
    <source>
        <dbReference type="ARBA" id="ARBA00023163"/>
    </source>
</evidence>
<evidence type="ECO:0000256" key="1">
    <source>
        <dbReference type="ARBA" id="ARBA00004496"/>
    </source>
</evidence>
<evidence type="ECO:0000256" key="8">
    <source>
        <dbReference type="PROSITE-ProRule" id="PRU01091"/>
    </source>
</evidence>
<dbReference type="OrthoDB" id="9790442at2"/>
<keyword evidence="2 7" id="KW-0597">Phosphoprotein</keyword>
<dbReference type="FunFam" id="1.10.10.10:FF:000018">
    <property type="entry name" value="DNA-binding response regulator ResD"/>
    <property type="match status" value="1"/>
</dbReference>
<dbReference type="InterPro" id="IPR001867">
    <property type="entry name" value="OmpR/PhoB-type_DNA-bd"/>
</dbReference>
<dbReference type="Gene3D" id="3.40.50.2300">
    <property type="match status" value="1"/>
</dbReference>
<dbReference type="InterPro" id="IPR011006">
    <property type="entry name" value="CheY-like_superfamily"/>
</dbReference>
<evidence type="ECO:0000256" key="2">
    <source>
        <dbReference type="ARBA" id="ARBA00022553"/>
    </source>
</evidence>
<comment type="subcellular location">
    <subcellularLocation>
        <location evidence="1">Cytoplasm</location>
    </subcellularLocation>
</comment>
<dbReference type="GO" id="GO:0000976">
    <property type="term" value="F:transcription cis-regulatory region binding"/>
    <property type="evidence" value="ECO:0007669"/>
    <property type="project" value="TreeGrafter"/>
</dbReference>
<evidence type="ECO:0000313" key="11">
    <source>
        <dbReference type="EMBL" id="TVX93879.1"/>
    </source>
</evidence>
<dbReference type="FunFam" id="3.40.50.2300:FF:000001">
    <property type="entry name" value="DNA-binding response regulator PhoB"/>
    <property type="match status" value="1"/>
</dbReference>
<feature type="domain" description="OmpR/PhoB-type" evidence="10">
    <location>
        <begin position="136"/>
        <end position="235"/>
    </location>
</feature>
<dbReference type="SUPFAM" id="SSF52172">
    <property type="entry name" value="CheY-like"/>
    <property type="match status" value="1"/>
</dbReference>
<protein>
    <submittedName>
        <fullName evidence="11">Response regulator transcription factor</fullName>
    </submittedName>
</protein>
<evidence type="ECO:0000259" key="9">
    <source>
        <dbReference type="PROSITE" id="PS50110"/>
    </source>
</evidence>
<evidence type="ECO:0000256" key="3">
    <source>
        <dbReference type="ARBA" id="ARBA00023012"/>
    </source>
</evidence>
<reference evidence="11 12" key="1">
    <citation type="submission" date="2019-07" db="EMBL/GenBank/DDBJ databases">
        <authorList>
            <person name="Kim J."/>
        </authorList>
    </citation>
    <scope>NUCLEOTIDE SEQUENCE [LARGE SCALE GENOMIC DNA]</scope>
    <source>
        <strain evidence="11 12">N4</strain>
    </source>
</reference>
<accession>A0A559J1X5</accession>
<dbReference type="Pfam" id="PF00072">
    <property type="entry name" value="Response_reg"/>
    <property type="match status" value="1"/>
</dbReference>
<keyword evidence="4" id="KW-0805">Transcription regulation</keyword>
<dbReference type="InterPro" id="IPR039420">
    <property type="entry name" value="WalR-like"/>
</dbReference>
<feature type="DNA-binding region" description="OmpR/PhoB-type" evidence="8">
    <location>
        <begin position="136"/>
        <end position="235"/>
    </location>
</feature>
<sequence>MIPSSITYRVLIIDDEANMRNLLRIHLKRHGYFVEESPDGEHALNMLKEQQFDLVIVDIMMPGIDGWEVVQRIRQTMSIPIIMLTARSEKKDIVNGLSIGADDYLAKPFEPDELIARITALLRRSQFQLSAQEVHHKALHFPQLTIYEESREVVVNGLHLDLTPKEYDVLHLLATHPQRVYERETMIEHLWGLDYDGDSRSVDTHVKNVRMKMEQAQLGYNPIQTVWGIGYRFNAKGTTYEK</sequence>
<keyword evidence="5 8" id="KW-0238">DNA-binding</keyword>
<gene>
    <name evidence="11" type="ORF">FPZ44_12935</name>
</gene>
<dbReference type="CDD" id="cd00383">
    <property type="entry name" value="trans_reg_C"/>
    <property type="match status" value="1"/>
</dbReference>
<evidence type="ECO:0000256" key="5">
    <source>
        <dbReference type="ARBA" id="ARBA00023125"/>
    </source>
</evidence>
<dbReference type="PROSITE" id="PS50110">
    <property type="entry name" value="RESPONSE_REGULATORY"/>
    <property type="match status" value="1"/>
</dbReference>
<dbReference type="GO" id="GO:0006355">
    <property type="term" value="P:regulation of DNA-templated transcription"/>
    <property type="evidence" value="ECO:0007669"/>
    <property type="project" value="InterPro"/>
</dbReference>
<evidence type="ECO:0000259" key="10">
    <source>
        <dbReference type="PROSITE" id="PS51755"/>
    </source>
</evidence>
<evidence type="ECO:0000313" key="12">
    <source>
        <dbReference type="Proteomes" id="UP000318102"/>
    </source>
</evidence>
<keyword evidence="6" id="KW-0804">Transcription</keyword>
<dbReference type="EMBL" id="VNJK01000001">
    <property type="protein sequence ID" value="TVX93879.1"/>
    <property type="molecule type" value="Genomic_DNA"/>
</dbReference>
<dbReference type="InterPro" id="IPR001789">
    <property type="entry name" value="Sig_transdc_resp-reg_receiver"/>
</dbReference>
<proteinExistence type="predicted"/>
<dbReference type="Gene3D" id="1.10.10.10">
    <property type="entry name" value="Winged helix-like DNA-binding domain superfamily/Winged helix DNA-binding domain"/>
    <property type="match status" value="1"/>
</dbReference>
<dbReference type="Pfam" id="PF00486">
    <property type="entry name" value="Trans_reg_C"/>
    <property type="match status" value="1"/>
</dbReference>
<dbReference type="InterPro" id="IPR036388">
    <property type="entry name" value="WH-like_DNA-bd_sf"/>
</dbReference>
<dbReference type="PROSITE" id="PS51755">
    <property type="entry name" value="OMPR_PHOB"/>
    <property type="match status" value="1"/>
</dbReference>
<evidence type="ECO:0000256" key="7">
    <source>
        <dbReference type="PROSITE-ProRule" id="PRU00169"/>
    </source>
</evidence>
<keyword evidence="12" id="KW-1185">Reference proteome</keyword>
<dbReference type="PANTHER" id="PTHR48111">
    <property type="entry name" value="REGULATOR OF RPOS"/>
    <property type="match status" value="1"/>
</dbReference>
<dbReference type="GO" id="GO:0000156">
    <property type="term" value="F:phosphorelay response regulator activity"/>
    <property type="evidence" value="ECO:0007669"/>
    <property type="project" value="TreeGrafter"/>
</dbReference>
<dbReference type="CDD" id="cd17574">
    <property type="entry name" value="REC_OmpR"/>
    <property type="match status" value="1"/>
</dbReference>
<dbReference type="SMART" id="SM00448">
    <property type="entry name" value="REC"/>
    <property type="match status" value="1"/>
</dbReference>
<dbReference type="SMART" id="SM00862">
    <property type="entry name" value="Trans_reg_C"/>
    <property type="match status" value="1"/>
</dbReference>
<dbReference type="AlphaFoldDB" id="A0A559J1X5"/>
<dbReference type="RefSeq" id="WP_144990793.1">
    <property type="nucleotide sequence ID" value="NZ_VNJK01000001.1"/>
</dbReference>
<name>A0A559J1X5_9BACL</name>
<feature type="modified residue" description="4-aspartylphosphate" evidence="7">
    <location>
        <position position="58"/>
    </location>
</feature>
<dbReference type="PANTHER" id="PTHR48111:SF1">
    <property type="entry name" value="TWO-COMPONENT RESPONSE REGULATOR ORR33"/>
    <property type="match status" value="1"/>
</dbReference>
<keyword evidence="3" id="KW-0902">Two-component regulatory system</keyword>
<feature type="domain" description="Response regulatory" evidence="9">
    <location>
        <begin position="9"/>
        <end position="122"/>
    </location>
</feature>